<keyword evidence="5" id="KW-0862">Zinc</keyword>
<feature type="active site" description="O-(5'-phospho-DNA)-tyrosine intermediate" evidence="10">
    <location>
        <position position="291"/>
    </location>
</feature>
<feature type="site" description="Interaction with DNA" evidence="10">
    <location>
        <position position="157"/>
    </location>
</feature>
<dbReference type="InterPro" id="IPR003601">
    <property type="entry name" value="Topo_IA_2"/>
</dbReference>
<dbReference type="PRINTS" id="PR00417">
    <property type="entry name" value="PRTPISMRASEI"/>
</dbReference>
<keyword evidence="4" id="KW-0863">Zinc-finger</keyword>
<gene>
    <name evidence="10" type="primary">topA</name>
    <name evidence="13" type="ORF">UX85_C0003G0130</name>
</gene>
<feature type="domain" description="Topo IA-type catalytic" evidence="12">
    <location>
        <begin position="131"/>
        <end position="552"/>
    </location>
</feature>
<dbReference type="Gene3D" id="1.10.460.10">
    <property type="entry name" value="Topoisomerase I, domain 2"/>
    <property type="match status" value="1"/>
</dbReference>
<dbReference type="GO" id="GO:0003677">
    <property type="term" value="F:DNA binding"/>
    <property type="evidence" value="ECO:0007669"/>
    <property type="project" value="UniProtKB-KW"/>
</dbReference>
<dbReference type="NCBIfam" id="TIGR01051">
    <property type="entry name" value="topA_bact"/>
    <property type="match status" value="1"/>
</dbReference>
<comment type="catalytic activity">
    <reaction evidence="1 10">
        <text>ATP-independent breakage of single-stranded DNA, followed by passage and rejoining.</text>
        <dbReference type="EC" id="5.6.2.1"/>
    </reaction>
</comment>
<evidence type="ECO:0000256" key="6">
    <source>
        <dbReference type="ARBA" id="ARBA00022842"/>
    </source>
</evidence>
<feature type="region of interest" description="Interaction with DNA" evidence="10">
    <location>
        <begin position="165"/>
        <end position="170"/>
    </location>
</feature>
<evidence type="ECO:0000259" key="11">
    <source>
        <dbReference type="PROSITE" id="PS50880"/>
    </source>
</evidence>
<dbReference type="PROSITE" id="PS50880">
    <property type="entry name" value="TOPRIM"/>
    <property type="match status" value="1"/>
</dbReference>
<evidence type="ECO:0000256" key="9">
    <source>
        <dbReference type="ARBA" id="ARBA00023235"/>
    </source>
</evidence>
<dbReference type="CDD" id="cd00186">
    <property type="entry name" value="TOP1Ac"/>
    <property type="match status" value="1"/>
</dbReference>
<dbReference type="InterPro" id="IPR013498">
    <property type="entry name" value="Topo_IA_Znf"/>
</dbReference>
<dbReference type="InterPro" id="IPR013497">
    <property type="entry name" value="Topo_IA_cen"/>
</dbReference>
<dbReference type="PROSITE" id="PS52039">
    <property type="entry name" value="TOPO_IA_2"/>
    <property type="match status" value="1"/>
</dbReference>
<dbReference type="Pfam" id="PF01131">
    <property type="entry name" value="Topoisom_bac"/>
    <property type="match status" value="1"/>
</dbReference>
<evidence type="ECO:0000313" key="13">
    <source>
        <dbReference type="EMBL" id="KKU61471.1"/>
    </source>
</evidence>
<proteinExistence type="inferred from homology"/>
<dbReference type="Gene3D" id="3.30.65.10">
    <property type="entry name" value="Bacterial Topoisomerase I, domain 1"/>
    <property type="match status" value="2"/>
</dbReference>
<dbReference type="InterPro" id="IPR013825">
    <property type="entry name" value="Topo_IA_cen_sub2"/>
</dbReference>
<evidence type="ECO:0000313" key="14">
    <source>
        <dbReference type="Proteomes" id="UP000033860"/>
    </source>
</evidence>
<dbReference type="PROSITE" id="PS00396">
    <property type="entry name" value="TOPO_IA_1"/>
    <property type="match status" value="1"/>
</dbReference>
<sequence>MKLIVVESPTKAKTLSRFLGEDYQIEASMGHIKDLPKSKLGVDLEKNFLPDYQVIEGKKKVVAALKKAANGVSGVILATDPDREGEAIARHVQEVLGANNQFSNSNFQRIVFHEITKTAVLGALAHPGKVDLKLVDAQTARRVLDRLVGYKLSPILWKKVRRGLSAGRVQSVAVRLIVEREKEIEAFSAIEYWEIKAHLRATKGEVWFDLVKVNGKKLEVGNKEQADKIVEDLEKAKYRLIEVAEKEVKRYPAPPLITSTLQRSAGNRFGWSAKKTMREAQRLYEEGLITYHRTDSVNLSVVAVEKVRKMIEERYGGEYLPEKAVFYKAKSKMVQGAHEAIRPTGLSTKHEARSTKLGKGAVLLYRLIWDRFVASQMKPAIVKRTIATGEAKTDSLYLFKAKGERLVFDGWSKINEKINLLTVQELPQLTEGEALQLIKLQPEQKFTQPPARFTEASLIKELEQKGIGRPSTYAPIISTILMRQYVEKEERSLKPTVIGLTVTEFLLKHFAGVMDYEFTAKMENNLDRVAEGKVVWVKVVEEFYRPFSERLTKTEENAKRVKIAVEKTGEACPECKQGLPAGRQGEVVVRTGRFGKFLSCSRFPECKYTANFKEVVSGVVCDKCGGQVVVKKTKKGKKFYGCANYPKCDWASWSKPKPNKS</sequence>
<dbReference type="Pfam" id="PF01751">
    <property type="entry name" value="Toprim"/>
    <property type="match status" value="1"/>
</dbReference>
<protein>
    <recommendedName>
        <fullName evidence="10">DNA topoisomerase 1</fullName>
        <ecNumber evidence="10">5.6.2.1</ecNumber>
    </recommendedName>
    <alternativeName>
        <fullName evidence="10">DNA topoisomerase I</fullName>
    </alternativeName>
</protein>
<feature type="site" description="Interaction with DNA" evidence="10">
    <location>
        <position position="142"/>
    </location>
</feature>
<evidence type="ECO:0000259" key="12">
    <source>
        <dbReference type="PROSITE" id="PS52039"/>
    </source>
</evidence>
<keyword evidence="7 10" id="KW-0799">Topoisomerase</keyword>
<dbReference type="GO" id="GO:0005694">
    <property type="term" value="C:chromosome"/>
    <property type="evidence" value="ECO:0007669"/>
    <property type="project" value="InterPro"/>
</dbReference>
<feature type="domain" description="Toprim" evidence="11">
    <location>
        <begin position="1"/>
        <end position="115"/>
    </location>
</feature>
<dbReference type="Gene3D" id="2.70.20.10">
    <property type="entry name" value="Topoisomerase I, domain 3"/>
    <property type="match status" value="1"/>
</dbReference>
<dbReference type="EMBL" id="LCNT01000003">
    <property type="protein sequence ID" value="KKU61471.1"/>
    <property type="molecule type" value="Genomic_DNA"/>
</dbReference>
<feature type="site" description="Interaction with DNA" evidence="10">
    <location>
        <position position="145"/>
    </location>
</feature>
<dbReference type="InterPro" id="IPR003602">
    <property type="entry name" value="Topo_IA_DNA-bd_dom"/>
</dbReference>
<comment type="caution">
    <text evidence="13">The sequence shown here is derived from an EMBL/GenBank/DDBJ whole genome shotgun (WGS) entry which is preliminary data.</text>
</comment>
<dbReference type="InterPro" id="IPR000380">
    <property type="entry name" value="Topo_IA"/>
</dbReference>
<dbReference type="PATRIC" id="fig|1618371.3.peg.520"/>
<evidence type="ECO:0000256" key="3">
    <source>
        <dbReference type="ARBA" id="ARBA00022723"/>
    </source>
</evidence>
<comment type="subunit">
    <text evidence="10">Monomer.</text>
</comment>
<feature type="site" description="Interaction with DNA" evidence="10">
    <location>
        <position position="483"/>
    </location>
</feature>
<keyword evidence="9 10" id="KW-0413">Isomerase</keyword>
<feature type="site" description="Interaction with DNA" evidence="10">
    <location>
        <position position="293"/>
    </location>
</feature>
<dbReference type="GO" id="GO:0003917">
    <property type="term" value="F:DNA topoisomerase type I (single strand cut, ATP-independent) activity"/>
    <property type="evidence" value="ECO:0007669"/>
    <property type="project" value="UniProtKB-UniRule"/>
</dbReference>
<dbReference type="SMART" id="SM00493">
    <property type="entry name" value="TOPRIM"/>
    <property type="match status" value="1"/>
</dbReference>
<reference evidence="13 14" key="1">
    <citation type="journal article" date="2015" name="Nature">
        <title>rRNA introns, odd ribosomes, and small enigmatic genomes across a large radiation of phyla.</title>
        <authorList>
            <person name="Brown C.T."/>
            <person name="Hug L.A."/>
            <person name="Thomas B.C."/>
            <person name="Sharon I."/>
            <person name="Castelle C.J."/>
            <person name="Singh A."/>
            <person name="Wilkins M.J."/>
            <person name="Williams K.H."/>
            <person name="Banfield J.F."/>
        </authorList>
    </citation>
    <scope>NUCLEOTIDE SEQUENCE [LARGE SCALE GENOMIC DNA]</scope>
</reference>
<feature type="site" description="Interaction with DNA" evidence="10">
    <location>
        <position position="150"/>
    </location>
</feature>
<dbReference type="InterPro" id="IPR006171">
    <property type="entry name" value="TOPRIM_dom"/>
</dbReference>
<dbReference type="InterPro" id="IPR013824">
    <property type="entry name" value="Topo_IA_cen_sub1"/>
</dbReference>
<name>A0A0G1RWH0_9BACT</name>
<dbReference type="Gene3D" id="1.10.290.10">
    <property type="entry name" value="Topoisomerase I, domain 4"/>
    <property type="match status" value="1"/>
</dbReference>
<dbReference type="InterPro" id="IPR028612">
    <property type="entry name" value="Topoisom_1_IA"/>
</dbReference>
<evidence type="ECO:0000256" key="5">
    <source>
        <dbReference type="ARBA" id="ARBA00022833"/>
    </source>
</evidence>
<feature type="site" description="Interaction with DNA" evidence="10">
    <location>
        <position position="141"/>
    </location>
</feature>
<dbReference type="PANTHER" id="PTHR42785">
    <property type="entry name" value="DNA TOPOISOMERASE, TYPE IA, CORE"/>
    <property type="match status" value="1"/>
</dbReference>
<evidence type="ECO:0000256" key="4">
    <source>
        <dbReference type="ARBA" id="ARBA00022771"/>
    </source>
</evidence>
<comment type="function">
    <text evidence="10">Releases the supercoiling and torsional tension of DNA, which is introduced during the DNA replication and transcription, by transiently cleaving and rejoining one strand of the DNA duplex. Introduces a single-strand break via transesterification at a target site in duplex DNA. The scissile phosphodiester is attacked by the catalytic tyrosine of the enzyme, resulting in the formation of a DNA-(5'-phosphotyrosyl)-enzyme intermediate and the expulsion of a 3'-OH DNA strand. The free DNA strand then undergoes passage around the unbroken strand, thus removing DNA supercoils. Finally, in the religation step, the DNA 3'-OH attacks the covalent intermediate to expel the active-site tyrosine and restore the DNA phosphodiester backbone.</text>
</comment>
<evidence type="ECO:0000256" key="2">
    <source>
        <dbReference type="ARBA" id="ARBA00009446"/>
    </source>
</evidence>
<dbReference type="InterPro" id="IPR023405">
    <property type="entry name" value="Topo_IA_core_domain"/>
</dbReference>
<dbReference type="HAMAP" id="MF_00952">
    <property type="entry name" value="Topoisom_1_prok"/>
    <property type="match status" value="1"/>
</dbReference>
<dbReference type="PANTHER" id="PTHR42785:SF1">
    <property type="entry name" value="DNA TOPOISOMERASE"/>
    <property type="match status" value="1"/>
</dbReference>
<dbReference type="GO" id="GO:0008270">
    <property type="term" value="F:zinc ion binding"/>
    <property type="evidence" value="ECO:0007669"/>
    <property type="project" value="UniProtKB-KW"/>
</dbReference>
<dbReference type="SMART" id="SM00437">
    <property type="entry name" value="TOP1Ac"/>
    <property type="match status" value="1"/>
</dbReference>
<accession>A0A0G1RWH0</accession>
<keyword evidence="6" id="KW-0460">Magnesium</keyword>
<evidence type="ECO:0000256" key="8">
    <source>
        <dbReference type="ARBA" id="ARBA00023125"/>
    </source>
</evidence>
<dbReference type="SUPFAM" id="SSF56712">
    <property type="entry name" value="Prokaryotic type I DNA topoisomerase"/>
    <property type="match status" value="1"/>
</dbReference>
<dbReference type="GO" id="GO:0006265">
    <property type="term" value="P:DNA topological change"/>
    <property type="evidence" value="ECO:0007669"/>
    <property type="project" value="UniProtKB-UniRule"/>
</dbReference>
<evidence type="ECO:0000256" key="10">
    <source>
        <dbReference type="HAMAP-Rule" id="MF_00952"/>
    </source>
</evidence>
<evidence type="ECO:0000256" key="1">
    <source>
        <dbReference type="ARBA" id="ARBA00000213"/>
    </source>
</evidence>
<dbReference type="CDD" id="cd03363">
    <property type="entry name" value="TOPRIM_TopoIA_TopoI"/>
    <property type="match status" value="1"/>
</dbReference>
<dbReference type="Pfam" id="PF01396">
    <property type="entry name" value="Zn_ribbon_Top1"/>
    <property type="match status" value="2"/>
</dbReference>
<dbReference type="AlphaFoldDB" id="A0A0G1RWH0"/>
<keyword evidence="3" id="KW-0479">Metal-binding</keyword>
<dbReference type="Gene3D" id="3.40.50.140">
    <property type="match status" value="1"/>
</dbReference>
<organism evidence="13 14">
    <name type="scientific">Candidatus Beckwithbacteria bacterium GW2011_GWB1_47_15</name>
    <dbReference type="NCBI Taxonomy" id="1618371"/>
    <lineage>
        <taxon>Bacteria</taxon>
        <taxon>Candidatus Beckwithiibacteriota</taxon>
    </lineage>
</organism>
<feature type="site" description="Interaction with DNA" evidence="10">
    <location>
        <position position="31"/>
    </location>
</feature>
<keyword evidence="8 10" id="KW-0238">DNA-binding</keyword>
<dbReference type="InterPro" id="IPR005733">
    <property type="entry name" value="TopoI_bac-type"/>
</dbReference>
<evidence type="ECO:0000256" key="7">
    <source>
        <dbReference type="ARBA" id="ARBA00023029"/>
    </source>
</evidence>
<dbReference type="SUPFAM" id="SSF57783">
    <property type="entry name" value="Zinc beta-ribbon"/>
    <property type="match status" value="1"/>
</dbReference>
<dbReference type="InterPro" id="IPR023406">
    <property type="entry name" value="Topo_IA_AS"/>
</dbReference>
<dbReference type="SMART" id="SM00436">
    <property type="entry name" value="TOP1Bc"/>
    <property type="match status" value="1"/>
</dbReference>
<dbReference type="EC" id="5.6.2.1" evidence="10"/>
<dbReference type="Proteomes" id="UP000033860">
    <property type="component" value="Unassembled WGS sequence"/>
</dbReference>
<dbReference type="InterPro" id="IPR034149">
    <property type="entry name" value="TOPRIM_TopoI"/>
</dbReference>
<dbReference type="InterPro" id="IPR013826">
    <property type="entry name" value="Topo_IA_cen_sub3"/>
</dbReference>
<comment type="similarity">
    <text evidence="2 10">Belongs to the type IA topoisomerase family.</text>
</comment>